<accession>A0A0M8MS87</accession>
<keyword evidence="8" id="KW-1185">Reference proteome</keyword>
<comment type="similarity">
    <text evidence="4">Belongs to the cyclophilin-type PPIase family. CWC27 subfamily.</text>
</comment>
<gene>
    <name evidence="7" type="ORF">Malapachy_1348</name>
</gene>
<dbReference type="InterPro" id="IPR029000">
    <property type="entry name" value="Cyclophilin-like_dom_sf"/>
</dbReference>
<dbReference type="OrthoDB" id="442970at2759"/>
<protein>
    <submittedName>
        <fullName evidence="7">Peptidyl-prolyl isomerase cwc27</fullName>
    </submittedName>
</protein>
<dbReference type="PANTHER" id="PTHR45625:SF6">
    <property type="entry name" value="SPLICEOSOME-ASSOCIATED PROTEIN CWC27 HOMOLOG"/>
    <property type="match status" value="1"/>
</dbReference>
<dbReference type="VEuPathDB" id="FungiDB:Malapachy_1348"/>
<dbReference type="GO" id="GO:0071013">
    <property type="term" value="C:catalytic step 2 spliceosome"/>
    <property type="evidence" value="ECO:0007669"/>
    <property type="project" value="TreeGrafter"/>
</dbReference>
<dbReference type="InterPro" id="IPR044666">
    <property type="entry name" value="Cyclophilin_A-like"/>
</dbReference>
<evidence type="ECO:0000256" key="3">
    <source>
        <dbReference type="ARBA" id="ARBA00023242"/>
    </source>
</evidence>
<evidence type="ECO:0000256" key="1">
    <source>
        <dbReference type="ARBA" id="ARBA00000971"/>
    </source>
</evidence>
<keyword evidence="3" id="KW-0539">Nucleus</keyword>
<dbReference type="InterPro" id="IPR002130">
    <property type="entry name" value="Cyclophilin-type_PPIase_dom"/>
</dbReference>
<organism evidence="7 8">
    <name type="scientific">Malassezia pachydermatis</name>
    <dbReference type="NCBI Taxonomy" id="77020"/>
    <lineage>
        <taxon>Eukaryota</taxon>
        <taxon>Fungi</taxon>
        <taxon>Dikarya</taxon>
        <taxon>Basidiomycota</taxon>
        <taxon>Ustilaginomycotina</taxon>
        <taxon>Malasseziomycetes</taxon>
        <taxon>Malasseziales</taxon>
        <taxon>Malasseziaceae</taxon>
        <taxon>Malassezia</taxon>
    </lineage>
</organism>
<feature type="region of interest" description="Disordered" evidence="5">
    <location>
        <begin position="187"/>
        <end position="265"/>
    </location>
</feature>
<evidence type="ECO:0000313" key="7">
    <source>
        <dbReference type="EMBL" id="KOS12750.1"/>
    </source>
</evidence>
<dbReference type="AlphaFoldDB" id="A0A0M8MS87"/>
<keyword evidence="7" id="KW-0413">Isomerase</keyword>
<dbReference type="PRINTS" id="PR00153">
    <property type="entry name" value="CSAPPISMRASE"/>
</dbReference>
<evidence type="ECO:0000259" key="6">
    <source>
        <dbReference type="PROSITE" id="PS50072"/>
    </source>
</evidence>
<dbReference type="Gene3D" id="2.40.100.10">
    <property type="entry name" value="Cyclophilin-like"/>
    <property type="match status" value="1"/>
</dbReference>
<reference evidence="7 8" key="1">
    <citation type="submission" date="2015-07" db="EMBL/GenBank/DDBJ databases">
        <title>Draft Genome Sequence of Malassezia furfur CBS1878 and Malassezia pachydermatis CBS1879.</title>
        <authorList>
            <person name="Triana S."/>
            <person name="Ohm R."/>
            <person name="Gonzalez A."/>
            <person name="DeCock H."/>
            <person name="Restrepo S."/>
            <person name="Celis A."/>
        </authorList>
    </citation>
    <scope>NUCLEOTIDE SEQUENCE [LARGE SCALE GENOMIC DNA]</scope>
    <source>
        <strain evidence="7 8">CBS 1879</strain>
    </source>
</reference>
<evidence type="ECO:0000313" key="8">
    <source>
        <dbReference type="Proteomes" id="UP000037751"/>
    </source>
</evidence>
<evidence type="ECO:0000256" key="5">
    <source>
        <dbReference type="SAM" id="MobiDB-lite"/>
    </source>
</evidence>
<feature type="compositionally biased region" description="Basic and acidic residues" evidence="5">
    <location>
        <begin position="187"/>
        <end position="206"/>
    </location>
</feature>
<feature type="compositionally biased region" description="Basic and acidic residues" evidence="5">
    <location>
        <begin position="341"/>
        <end position="354"/>
    </location>
</feature>
<dbReference type="PANTHER" id="PTHR45625">
    <property type="entry name" value="PEPTIDYL-PROLYL CIS-TRANS ISOMERASE-RELATED"/>
    <property type="match status" value="1"/>
</dbReference>
<feature type="region of interest" description="Disordered" evidence="5">
    <location>
        <begin position="341"/>
        <end position="398"/>
    </location>
</feature>
<name>A0A0M8MS87_9BASI</name>
<dbReference type="PROSITE" id="PS50072">
    <property type="entry name" value="CSA_PPIASE_2"/>
    <property type="match status" value="1"/>
</dbReference>
<comment type="caution">
    <text evidence="7">The sequence shown here is derived from an EMBL/GenBank/DDBJ whole genome shotgun (WGS) entry which is preliminary data.</text>
</comment>
<feature type="compositionally biased region" description="Acidic residues" evidence="5">
    <location>
        <begin position="362"/>
        <end position="379"/>
    </location>
</feature>
<dbReference type="Proteomes" id="UP000037751">
    <property type="component" value="Unassembled WGS sequence"/>
</dbReference>
<dbReference type="GeneID" id="28727728"/>
<evidence type="ECO:0000256" key="2">
    <source>
        <dbReference type="ARBA" id="ARBA00004123"/>
    </source>
</evidence>
<sequence>MSTLYVTEPPTDGKVILHTAKGEIEIELWSKEAPKACRNFVALAMEGYYDGCVWHRVVPGFIVQTGDPTGTGEGAGESFYGKPFANELHQRLRFNRRGLVAMANTGERNSNDSQFFITLDATPELQNKHTIFGRVAGATIYNALALADVELSATEPDRPVYPPKLFRAEVVHNPFPALVPRITPAEREAQKAAKKMAAERQSAMERQRKKPKKNTALLSFGDEEDVPVISTEKKPMSSHDLLDDKRLSKRTYAPPPAKTKSRDDQVEAVAQLPLAQPDANEAKAPYEAVPAPKETANVSSGRELLASLVGQYKKEKSATNKRKDKDASTLAMLESFQKKIRSDDARVPTKDMHSRPSGGSAWDDEDDMREYGASDEDDVDWRSHTFDSGGMPLSGSHDKYSVQDYQVIDSRDTKSDVAASMGFGGENVVRQHQSRTRQERLKTEGRRGRDWV</sequence>
<dbReference type="CDD" id="cd01925">
    <property type="entry name" value="cyclophilin_CeCYP16-like"/>
    <property type="match status" value="1"/>
</dbReference>
<comment type="subcellular location">
    <subcellularLocation>
        <location evidence="2">Nucleus</location>
    </subcellularLocation>
</comment>
<feature type="compositionally biased region" description="Basic and acidic residues" evidence="5">
    <location>
        <begin position="231"/>
        <end position="246"/>
    </location>
</feature>
<dbReference type="STRING" id="77020.A0A0M8MS87"/>
<dbReference type="EMBL" id="LGAV01000009">
    <property type="protein sequence ID" value="KOS12750.1"/>
    <property type="molecule type" value="Genomic_DNA"/>
</dbReference>
<feature type="region of interest" description="Disordered" evidence="5">
    <location>
        <begin position="416"/>
        <end position="452"/>
    </location>
</feature>
<feature type="domain" description="PPIase cyclophilin-type" evidence="6">
    <location>
        <begin position="22"/>
        <end position="170"/>
    </location>
</feature>
<feature type="compositionally biased region" description="Basic and acidic residues" evidence="5">
    <location>
        <begin position="436"/>
        <end position="452"/>
    </location>
</feature>
<dbReference type="RefSeq" id="XP_017990382.1">
    <property type="nucleotide sequence ID" value="XM_018135853.1"/>
</dbReference>
<dbReference type="Pfam" id="PF00160">
    <property type="entry name" value="Pro_isomerase"/>
    <property type="match status" value="1"/>
</dbReference>
<proteinExistence type="inferred from homology"/>
<comment type="catalytic activity">
    <reaction evidence="1">
        <text>[protein]-peptidylproline (omega=180) = [protein]-peptidylproline (omega=0)</text>
        <dbReference type="Rhea" id="RHEA:16237"/>
        <dbReference type="Rhea" id="RHEA-COMP:10747"/>
        <dbReference type="Rhea" id="RHEA-COMP:10748"/>
        <dbReference type="ChEBI" id="CHEBI:83833"/>
        <dbReference type="ChEBI" id="CHEBI:83834"/>
        <dbReference type="EC" id="5.2.1.8"/>
    </reaction>
</comment>
<dbReference type="GO" id="GO:0003755">
    <property type="term" value="F:peptidyl-prolyl cis-trans isomerase activity"/>
    <property type="evidence" value="ECO:0007669"/>
    <property type="project" value="UniProtKB-EC"/>
</dbReference>
<dbReference type="SUPFAM" id="SSF50891">
    <property type="entry name" value="Cyclophilin-like"/>
    <property type="match status" value="1"/>
</dbReference>
<evidence type="ECO:0000256" key="4">
    <source>
        <dbReference type="ARBA" id="ARBA00038509"/>
    </source>
</evidence>